<feature type="transmembrane region" description="Helical" evidence="1">
    <location>
        <begin position="151"/>
        <end position="177"/>
    </location>
</feature>
<name>A0A0C3S5Q7_PHLG1</name>
<keyword evidence="1" id="KW-0812">Transmembrane</keyword>
<dbReference type="OrthoDB" id="3265564at2759"/>
<sequence>MFSFKTLATAAAVAFGALSVFAAPVAETALVSRQVEVGAAAQVGVAAIISSTTSALGPAIAELHLITQVNATVDVLTPIVADISATLNAAIGEVNALRGQPTAVILAGIDVDALISVAGLASLVADLINTVFIALGAVLNVAASVNISVVIPLLVSVGALVGTLVTAVVTVGGSAVLGLVPAVLVLVHDVLAIIAHLNITALIGLGLHL</sequence>
<proteinExistence type="predicted"/>
<keyword evidence="1" id="KW-0472">Membrane</keyword>
<dbReference type="HOGENOM" id="CLU_1315816_0_0_1"/>
<accession>A0A0C3S5Q7</accession>
<keyword evidence="2" id="KW-0732">Signal</keyword>
<reference evidence="3 4" key="1">
    <citation type="journal article" date="2014" name="PLoS Genet.">
        <title>Analysis of the Phlebiopsis gigantea genome, transcriptome and secretome provides insight into its pioneer colonization strategies of wood.</title>
        <authorList>
            <person name="Hori C."/>
            <person name="Ishida T."/>
            <person name="Igarashi K."/>
            <person name="Samejima M."/>
            <person name="Suzuki H."/>
            <person name="Master E."/>
            <person name="Ferreira P."/>
            <person name="Ruiz-Duenas F.J."/>
            <person name="Held B."/>
            <person name="Canessa P."/>
            <person name="Larrondo L.F."/>
            <person name="Schmoll M."/>
            <person name="Druzhinina I.S."/>
            <person name="Kubicek C.P."/>
            <person name="Gaskell J.A."/>
            <person name="Kersten P."/>
            <person name="St John F."/>
            <person name="Glasner J."/>
            <person name="Sabat G."/>
            <person name="Splinter BonDurant S."/>
            <person name="Syed K."/>
            <person name="Yadav J."/>
            <person name="Mgbeahuruike A.C."/>
            <person name="Kovalchuk A."/>
            <person name="Asiegbu F.O."/>
            <person name="Lackner G."/>
            <person name="Hoffmeister D."/>
            <person name="Rencoret J."/>
            <person name="Gutierrez A."/>
            <person name="Sun H."/>
            <person name="Lindquist E."/>
            <person name="Barry K."/>
            <person name="Riley R."/>
            <person name="Grigoriev I.V."/>
            <person name="Henrissat B."/>
            <person name="Kues U."/>
            <person name="Berka R.M."/>
            <person name="Martinez A.T."/>
            <person name="Covert S.F."/>
            <person name="Blanchette R.A."/>
            <person name="Cullen D."/>
        </authorList>
    </citation>
    <scope>NUCLEOTIDE SEQUENCE [LARGE SCALE GENOMIC DNA]</scope>
    <source>
        <strain evidence="3 4">11061_1 CR5-6</strain>
    </source>
</reference>
<protein>
    <submittedName>
        <fullName evidence="3">Uncharacterized protein</fullName>
    </submittedName>
</protein>
<dbReference type="EMBL" id="KN840535">
    <property type="protein sequence ID" value="KIP05742.1"/>
    <property type="molecule type" value="Genomic_DNA"/>
</dbReference>
<evidence type="ECO:0000256" key="2">
    <source>
        <dbReference type="SAM" id="SignalP"/>
    </source>
</evidence>
<evidence type="ECO:0000256" key="1">
    <source>
        <dbReference type="SAM" id="Phobius"/>
    </source>
</evidence>
<feature type="chain" id="PRO_5002169825" evidence="2">
    <location>
        <begin position="23"/>
        <end position="209"/>
    </location>
</feature>
<dbReference type="AlphaFoldDB" id="A0A0C3S5Q7"/>
<keyword evidence="4" id="KW-1185">Reference proteome</keyword>
<evidence type="ECO:0000313" key="4">
    <source>
        <dbReference type="Proteomes" id="UP000053257"/>
    </source>
</evidence>
<evidence type="ECO:0000313" key="3">
    <source>
        <dbReference type="EMBL" id="KIP05742.1"/>
    </source>
</evidence>
<keyword evidence="1" id="KW-1133">Transmembrane helix</keyword>
<feature type="signal peptide" evidence="2">
    <location>
        <begin position="1"/>
        <end position="22"/>
    </location>
</feature>
<feature type="transmembrane region" description="Helical" evidence="1">
    <location>
        <begin position="113"/>
        <end position="139"/>
    </location>
</feature>
<organism evidence="3 4">
    <name type="scientific">Phlebiopsis gigantea (strain 11061_1 CR5-6)</name>
    <name type="common">White-rot fungus</name>
    <name type="synonym">Peniophora gigantea</name>
    <dbReference type="NCBI Taxonomy" id="745531"/>
    <lineage>
        <taxon>Eukaryota</taxon>
        <taxon>Fungi</taxon>
        <taxon>Dikarya</taxon>
        <taxon>Basidiomycota</taxon>
        <taxon>Agaricomycotina</taxon>
        <taxon>Agaricomycetes</taxon>
        <taxon>Polyporales</taxon>
        <taxon>Phanerochaetaceae</taxon>
        <taxon>Phlebiopsis</taxon>
    </lineage>
</organism>
<dbReference type="Proteomes" id="UP000053257">
    <property type="component" value="Unassembled WGS sequence"/>
</dbReference>
<feature type="transmembrane region" description="Helical" evidence="1">
    <location>
        <begin position="183"/>
        <end position="207"/>
    </location>
</feature>
<gene>
    <name evidence="3" type="ORF">PHLGIDRAFT_36293</name>
</gene>